<feature type="compositionally biased region" description="Polar residues" evidence="2">
    <location>
        <begin position="1"/>
        <end position="28"/>
    </location>
</feature>
<dbReference type="EMBL" id="DS547128">
    <property type="protein sequence ID" value="EDR02898.1"/>
    <property type="molecule type" value="Genomic_DNA"/>
</dbReference>
<organism evidence="5">
    <name type="scientific">Laccaria bicolor (strain S238N-H82 / ATCC MYA-4686)</name>
    <name type="common">Bicoloured deceiver</name>
    <name type="synonym">Laccaria laccata var. bicolor</name>
    <dbReference type="NCBI Taxonomy" id="486041"/>
    <lineage>
        <taxon>Eukaryota</taxon>
        <taxon>Fungi</taxon>
        <taxon>Dikarya</taxon>
        <taxon>Basidiomycota</taxon>
        <taxon>Agaricomycotina</taxon>
        <taxon>Agaricomycetes</taxon>
        <taxon>Agaricomycetidae</taxon>
        <taxon>Agaricales</taxon>
        <taxon>Agaricineae</taxon>
        <taxon>Hydnangiaceae</taxon>
        <taxon>Laccaria</taxon>
    </lineage>
</organism>
<sequence length="423" mass="46148">MSTSNEAVITPNSGSAAETNSTRQSNAQVGERDSNPSTVNPNQGQEPIVDNERSGATGDEEFVAGTSGNFPIANAALASCNAILEGYRSSRISKGIALCRIYTTLLEAVPDDESTSATVEEAFSRFLTIIENHQGHLAEAEHQSPQPIPEANPDDEDLGDIPSPKRAKPDDSKFPWTISDFIHGASLSPSLSKSLELLKLYAIDPKGTKRSLINSPSCPEFPDSEWTNVLAGRAINLDAVLTGYYSTSNNDERVEEIGDFEIRFGTVNPTKIVSTAGEWSITWNRSSRAICAAFPHRAGELAQYAEYIIGLFAATDVHFHDRVILFDKAVRRRVGARRDLELTDFNKFFDLRSTHMDSIGAAVVQRASAATPGKPSATSRKRLSEPCNRWNEGLCTLESTQCRRLHVCSKCLSSGHKNNDCPK</sequence>
<accession>B0DRM6</accession>
<feature type="zinc finger region" description="C3H1-type" evidence="1">
    <location>
        <begin position="381"/>
        <end position="409"/>
    </location>
</feature>
<gene>
    <name evidence="4" type="ORF">LACBIDRAFT_332117</name>
</gene>
<dbReference type="RefSeq" id="XP_001886608.1">
    <property type="nucleotide sequence ID" value="XM_001886573.1"/>
</dbReference>
<evidence type="ECO:0000256" key="2">
    <source>
        <dbReference type="SAM" id="MobiDB-lite"/>
    </source>
</evidence>
<feature type="compositionally biased region" description="Polar residues" evidence="2">
    <location>
        <begin position="35"/>
        <end position="45"/>
    </location>
</feature>
<keyword evidence="1" id="KW-0862">Zinc</keyword>
<dbReference type="OrthoDB" id="2355984at2759"/>
<protein>
    <submittedName>
        <fullName evidence="4">Predicted protein</fullName>
    </submittedName>
</protein>
<dbReference type="InterPro" id="IPR000571">
    <property type="entry name" value="Znf_CCCH"/>
</dbReference>
<evidence type="ECO:0000259" key="3">
    <source>
        <dbReference type="PROSITE" id="PS50103"/>
    </source>
</evidence>
<dbReference type="KEGG" id="lbc:LACBIDRAFT_332117"/>
<evidence type="ECO:0000256" key="1">
    <source>
        <dbReference type="PROSITE-ProRule" id="PRU00723"/>
    </source>
</evidence>
<dbReference type="InParanoid" id="B0DRM6"/>
<reference evidence="4 5" key="1">
    <citation type="journal article" date="2008" name="Nature">
        <title>The genome of Laccaria bicolor provides insights into mycorrhizal symbiosis.</title>
        <authorList>
            <person name="Martin F."/>
            <person name="Aerts A."/>
            <person name="Ahren D."/>
            <person name="Brun A."/>
            <person name="Danchin E.G.J."/>
            <person name="Duchaussoy F."/>
            <person name="Gibon J."/>
            <person name="Kohler A."/>
            <person name="Lindquist E."/>
            <person name="Pereda V."/>
            <person name="Salamov A."/>
            <person name="Shapiro H.J."/>
            <person name="Wuyts J."/>
            <person name="Blaudez D."/>
            <person name="Buee M."/>
            <person name="Brokstein P."/>
            <person name="Canbaeck B."/>
            <person name="Cohen D."/>
            <person name="Courty P.E."/>
            <person name="Coutinho P.M."/>
            <person name="Delaruelle C."/>
            <person name="Detter J.C."/>
            <person name="Deveau A."/>
            <person name="DiFazio S."/>
            <person name="Duplessis S."/>
            <person name="Fraissinet-Tachet L."/>
            <person name="Lucic E."/>
            <person name="Frey-Klett P."/>
            <person name="Fourrey C."/>
            <person name="Feussner I."/>
            <person name="Gay G."/>
            <person name="Grimwood J."/>
            <person name="Hoegger P.J."/>
            <person name="Jain P."/>
            <person name="Kilaru S."/>
            <person name="Labbe J."/>
            <person name="Lin Y.C."/>
            <person name="Legue V."/>
            <person name="Le Tacon F."/>
            <person name="Marmeisse R."/>
            <person name="Melayah D."/>
            <person name="Montanini B."/>
            <person name="Muratet M."/>
            <person name="Nehls U."/>
            <person name="Niculita-Hirzel H."/>
            <person name="Oudot-Le Secq M.P."/>
            <person name="Peter M."/>
            <person name="Quesneville H."/>
            <person name="Rajashekar B."/>
            <person name="Reich M."/>
            <person name="Rouhier N."/>
            <person name="Schmutz J."/>
            <person name="Yin T."/>
            <person name="Chalot M."/>
            <person name="Henrissat B."/>
            <person name="Kuees U."/>
            <person name="Lucas S."/>
            <person name="Van de Peer Y."/>
            <person name="Podila G.K."/>
            <person name="Polle A."/>
            <person name="Pukkila P.J."/>
            <person name="Richardson P.M."/>
            <person name="Rouze P."/>
            <person name="Sanders I.R."/>
            <person name="Stajich J.E."/>
            <person name="Tunlid A."/>
            <person name="Tuskan G."/>
            <person name="Grigoriev I.V."/>
        </authorList>
    </citation>
    <scope>NUCLEOTIDE SEQUENCE [LARGE SCALE GENOMIC DNA]</scope>
    <source>
        <strain evidence="5">S238N-H82 / ATCC MYA-4686</strain>
    </source>
</reference>
<dbReference type="STRING" id="486041.B0DRM6"/>
<keyword evidence="1" id="KW-0863">Zinc-finger</keyword>
<dbReference type="AlphaFoldDB" id="B0DRM6"/>
<dbReference type="PROSITE" id="PS50103">
    <property type="entry name" value="ZF_C3H1"/>
    <property type="match status" value="1"/>
</dbReference>
<dbReference type="GeneID" id="6082169"/>
<dbReference type="HOGENOM" id="CLU_041692_1_0_1"/>
<proteinExistence type="predicted"/>
<name>B0DRM6_LACBS</name>
<dbReference type="GO" id="GO:0008270">
    <property type="term" value="F:zinc ion binding"/>
    <property type="evidence" value="ECO:0007669"/>
    <property type="project" value="UniProtKB-KW"/>
</dbReference>
<keyword evidence="5" id="KW-1185">Reference proteome</keyword>
<feature type="region of interest" description="Disordered" evidence="2">
    <location>
        <begin position="1"/>
        <end position="62"/>
    </location>
</feature>
<feature type="region of interest" description="Disordered" evidence="2">
    <location>
        <begin position="138"/>
        <end position="172"/>
    </location>
</feature>
<evidence type="ECO:0000313" key="4">
    <source>
        <dbReference type="EMBL" id="EDR02898.1"/>
    </source>
</evidence>
<feature type="domain" description="C3H1-type" evidence="3">
    <location>
        <begin position="381"/>
        <end position="409"/>
    </location>
</feature>
<dbReference type="Proteomes" id="UP000001194">
    <property type="component" value="Unassembled WGS sequence"/>
</dbReference>
<evidence type="ECO:0000313" key="5">
    <source>
        <dbReference type="Proteomes" id="UP000001194"/>
    </source>
</evidence>
<keyword evidence="1" id="KW-0479">Metal-binding</keyword>